<dbReference type="AlphaFoldDB" id="A0A495A824"/>
<dbReference type="GO" id="GO:0004866">
    <property type="term" value="F:endopeptidase inhibitor activity"/>
    <property type="evidence" value="ECO:0007669"/>
    <property type="project" value="InterPro"/>
</dbReference>
<dbReference type="Proteomes" id="UP000269301">
    <property type="component" value="Unassembled WGS sequence"/>
</dbReference>
<dbReference type="InterPro" id="IPR032693">
    <property type="entry name" value="YtkA-like_dom"/>
</dbReference>
<name>A0A495A824_9BACI</name>
<dbReference type="Gene3D" id="2.60.40.10">
    <property type="entry name" value="Immunoglobulins"/>
    <property type="match status" value="1"/>
</dbReference>
<dbReference type="InterPro" id="IPR013783">
    <property type="entry name" value="Ig-like_fold"/>
</dbReference>
<evidence type="ECO:0000313" key="3">
    <source>
        <dbReference type="EMBL" id="RKQ35545.1"/>
    </source>
</evidence>
<protein>
    <recommendedName>
        <fullName evidence="2">YtkA-like domain-containing protein</fullName>
    </recommendedName>
</protein>
<evidence type="ECO:0000313" key="4">
    <source>
        <dbReference type="Proteomes" id="UP000269301"/>
    </source>
</evidence>
<feature type="signal peptide" evidence="1">
    <location>
        <begin position="1"/>
        <end position="21"/>
    </location>
</feature>
<feature type="chain" id="PRO_5039604697" description="YtkA-like domain-containing protein" evidence="1">
    <location>
        <begin position="22"/>
        <end position="132"/>
    </location>
</feature>
<evidence type="ECO:0000256" key="1">
    <source>
        <dbReference type="SAM" id="SignalP"/>
    </source>
</evidence>
<keyword evidence="1" id="KW-0732">Signal</keyword>
<evidence type="ECO:0000259" key="2">
    <source>
        <dbReference type="Pfam" id="PF13115"/>
    </source>
</evidence>
<dbReference type="RefSeq" id="WP_121203176.1">
    <property type="nucleotide sequence ID" value="NZ_RBZP01000002.1"/>
</dbReference>
<sequence>MKKNKFLLVSLVSIMVVTLIACNGDTNNETEELKELIVDFQLPESVSAGETIELKAVVTYGDEIVEDADEVTFEIWEQDDEENSIKIEANNNGDGSYTAETTFDTEGTYEMYAHTTARDLHTMPLESIEVTE</sequence>
<dbReference type="PROSITE" id="PS51257">
    <property type="entry name" value="PROKAR_LIPOPROTEIN"/>
    <property type="match status" value="1"/>
</dbReference>
<dbReference type="Pfam" id="PF13115">
    <property type="entry name" value="YtkA"/>
    <property type="match status" value="1"/>
</dbReference>
<dbReference type="OrthoDB" id="2679563at2"/>
<comment type="caution">
    <text evidence="3">The sequence shown here is derived from an EMBL/GenBank/DDBJ whole genome shotgun (WGS) entry which is preliminary data.</text>
</comment>
<accession>A0A495A824</accession>
<dbReference type="EMBL" id="RBZP01000002">
    <property type="protein sequence ID" value="RKQ35545.1"/>
    <property type="molecule type" value="Genomic_DNA"/>
</dbReference>
<gene>
    <name evidence="3" type="ORF">D8M06_04505</name>
</gene>
<proteinExistence type="predicted"/>
<feature type="domain" description="YtkA-like" evidence="2">
    <location>
        <begin position="32"/>
        <end position="114"/>
    </location>
</feature>
<reference evidence="3 4" key="1">
    <citation type="journal article" date="2016" name="Int. J. Syst. Evol. Microbiol.">
        <title>Oceanobacillus halophilus sp. nov., a novel moderately halophilic bacterium from a hypersaline lake.</title>
        <authorList>
            <person name="Amoozegar M.A."/>
            <person name="Bagheri M."/>
            <person name="Makhdoumi A."/>
            <person name="Nikou M.M."/>
            <person name="Fazeli S.A.S."/>
            <person name="Schumann P."/>
            <person name="Sproer C."/>
            <person name="Sanchez-Porro C."/>
            <person name="Ventosa A."/>
        </authorList>
    </citation>
    <scope>NUCLEOTIDE SEQUENCE [LARGE SCALE GENOMIC DNA]</scope>
    <source>
        <strain evidence="3 4">DSM 23996</strain>
    </source>
</reference>
<keyword evidence="4" id="KW-1185">Reference proteome</keyword>
<organism evidence="3 4">
    <name type="scientific">Oceanobacillus halophilus</name>
    <dbReference type="NCBI Taxonomy" id="930130"/>
    <lineage>
        <taxon>Bacteria</taxon>
        <taxon>Bacillati</taxon>
        <taxon>Bacillota</taxon>
        <taxon>Bacilli</taxon>
        <taxon>Bacillales</taxon>
        <taxon>Bacillaceae</taxon>
        <taxon>Oceanobacillus</taxon>
    </lineage>
</organism>